<dbReference type="Proteomes" id="UP000029121">
    <property type="component" value="Unassembled WGS sequence"/>
</dbReference>
<dbReference type="GO" id="GO:0003677">
    <property type="term" value="F:DNA binding"/>
    <property type="evidence" value="ECO:0007669"/>
    <property type="project" value="UniProtKB-KW"/>
</dbReference>
<dbReference type="AlphaFoldDB" id="R0HGL7"/>
<evidence type="ECO:0000313" key="5">
    <source>
        <dbReference type="EMBL" id="EOA22943.1"/>
    </source>
</evidence>
<evidence type="ECO:0008006" key="7">
    <source>
        <dbReference type="Google" id="ProtNLM"/>
    </source>
</evidence>
<gene>
    <name evidence="5" type="ORF">CARUB_v10003680mg</name>
</gene>
<keyword evidence="6" id="KW-1185">Reference proteome</keyword>
<evidence type="ECO:0000313" key="6">
    <source>
        <dbReference type="Proteomes" id="UP000029121"/>
    </source>
</evidence>
<dbReference type="Pfam" id="PF14372">
    <property type="entry name" value="hAT-like_RNase-H"/>
    <property type="match status" value="1"/>
</dbReference>
<dbReference type="InterPro" id="IPR052035">
    <property type="entry name" value="ZnF_BED_domain_contain"/>
</dbReference>
<dbReference type="Pfam" id="PF05699">
    <property type="entry name" value="Dimer_Tnp_hAT"/>
    <property type="match status" value="1"/>
</dbReference>
<proteinExistence type="predicted"/>
<feature type="region of interest" description="Disordered" evidence="2">
    <location>
        <begin position="1"/>
        <end position="36"/>
    </location>
</feature>
<protein>
    <recommendedName>
        <fullName evidence="7">HAT C-terminal dimerisation domain-containing protein</fullName>
    </recommendedName>
</protein>
<feature type="domain" description="hAT-like transposase RNase-H fold" evidence="4">
    <location>
        <begin position="429"/>
        <end position="537"/>
    </location>
</feature>
<reference evidence="6" key="1">
    <citation type="journal article" date="2013" name="Nat. Genet.">
        <title>The Capsella rubella genome and the genomic consequences of rapid mating system evolution.</title>
        <authorList>
            <person name="Slotte T."/>
            <person name="Hazzouri K.M."/>
            <person name="Agren J.A."/>
            <person name="Koenig D."/>
            <person name="Maumus F."/>
            <person name="Guo Y.L."/>
            <person name="Steige K."/>
            <person name="Platts A.E."/>
            <person name="Escobar J.S."/>
            <person name="Newman L.K."/>
            <person name="Wang W."/>
            <person name="Mandakova T."/>
            <person name="Vello E."/>
            <person name="Smith L.M."/>
            <person name="Henz S.R."/>
            <person name="Steffen J."/>
            <person name="Takuno S."/>
            <person name="Brandvain Y."/>
            <person name="Coop G."/>
            <person name="Andolfatto P."/>
            <person name="Hu T.T."/>
            <person name="Blanchette M."/>
            <person name="Clark R.M."/>
            <person name="Quesneville H."/>
            <person name="Nordborg M."/>
            <person name="Gaut B.S."/>
            <person name="Lysak M.A."/>
            <person name="Jenkins J."/>
            <person name="Grimwood J."/>
            <person name="Chapman J."/>
            <person name="Prochnik S."/>
            <person name="Shu S."/>
            <person name="Rokhsar D."/>
            <person name="Schmutz J."/>
            <person name="Weigel D."/>
            <person name="Wright S.I."/>
        </authorList>
    </citation>
    <scope>NUCLEOTIDE SEQUENCE [LARGE SCALE GENOMIC DNA]</scope>
    <source>
        <strain evidence="6">cv. Monte Gargano</strain>
    </source>
</reference>
<dbReference type="InterPro" id="IPR008906">
    <property type="entry name" value="HATC_C_dom"/>
</dbReference>
<feature type="compositionally biased region" description="Basic and acidic residues" evidence="2">
    <location>
        <begin position="21"/>
        <end position="36"/>
    </location>
</feature>
<keyword evidence="1" id="KW-0238">DNA-binding</keyword>
<dbReference type="GO" id="GO:0046983">
    <property type="term" value="F:protein dimerization activity"/>
    <property type="evidence" value="ECO:0007669"/>
    <property type="project" value="InterPro"/>
</dbReference>
<dbReference type="SUPFAM" id="SSF53098">
    <property type="entry name" value="Ribonuclease H-like"/>
    <property type="match status" value="1"/>
</dbReference>
<feature type="domain" description="HAT C-terminal dimerisation" evidence="3">
    <location>
        <begin position="609"/>
        <end position="668"/>
    </location>
</feature>
<evidence type="ECO:0000259" key="4">
    <source>
        <dbReference type="Pfam" id="PF14372"/>
    </source>
</evidence>
<dbReference type="STRING" id="81985.R0HGL7"/>
<feature type="non-terminal residue" evidence="5">
    <location>
        <position position="669"/>
    </location>
</feature>
<evidence type="ECO:0000259" key="3">
    <source>
        <dbReference type="Pfam" id="PF05699"/>
    </source>
</evidence>
<dbReference type="eggNOG" id="KOG1121">
    <property type="taxonomic scope" value="Eukaryota"/>
</dbReference>
<dbReference type="PANTHER" id="PTHR46481">
    <property type="entry name" value="ZINC FINGER BED DOMAIN-CONTAINING PROTEIN 4"/>
    <property type="match status" value="1"/>
</dbReference>
<organism evidence="5 6">
    <name type="scientific">Capsella rubella</name>
    <dbReference type="NCBI Taxonomy" id="81985"/>
    <lineage>
        <taxon>Eukaryota</taxon>
        <taxon>Viridiplantae</taxon>
        <taxon>Streptophyta</taxon>
        <taxon>Embryophyta</taxon>
        <taxon>Tracheophyta</taxon>
        <taxon>Spermatophyta</taxon>
        <taxon>Magnoliopsida</taxon>
        <taxon>eudicotyledons</taxon>
        <taxon>Gunneridae</taxon>
        <taxon>Pentapetalae</taxon>
        <taxon>rosids</taxon>
        <taxon>malvids</taxon>
        <taxon>Brassicales</taxon>
        <taxon>Brassicaceae</taxon>
        <taxon>Camelineae</taxon>
        <taxon>Capsella</taxon>
    </lineage>
</organism>
<dbReference type="InterPro" id="IPR012337">
    <property type="entry name" value="RNaseH-like_sf"/>
</dbReference>
<dbReference type="PANTHER" id="PTHR46481:SF2">
    <property type="entry name" value="BED-TYPE DOMAIN-CONTAINING PROTEIN"/>
    <property type="match status" value="1"/>
</dbReference>
<accession>R0HGL7</accession>
<dbReference type="InterPro" id="IPR025525">
    <property type="entry name" value="hAT-like_transposase_RNase-H"/>
</dbReference>
<dbReference type="EMBL" id="KB870810">
    <property type="protein sequence ID" value="EOA22943.1"/>
    <property type="molecule type" value="Genomic_DNA"/>
</dbReference>
<evidence type="ECO:0000256" key="1">
    <source>
        <dbReference type="ARBA" id="ARBA00023125"/>
    </source>
</evidence>
<feature type="compositionally biased region" description="Acidic residues" evidence="2">
    <location>
        <begin position="1"/>
        <end position="18"/>
    </location>
</feature>
<evidence type="ECO:0000256" key="2">
    <source>
        <dbReference type="SAM" id="MobiDB-lite"/>
    </source>
</evidence>
<name>R0HGL7_9BRAS</name>
<sequence length="669" mass="75827">MDIETDDEVDDESDDEVETPNSEKTEKSKGKNTKQERRQGLGFGIISLDSKKSQTTVLAITMGKDWAVQPSLQPTSTLKKHVTKTCKAYQVWLSANKDKAQTVLTPDGVGGDVRVSRVSESVFRKACNELLVLAQLPLAFIESLAMRHFCSKLQLYKPHSRRTATRDIVEMFVKKRAAMKKILEHNSQRMSLTTDIWTATTTRASYMVITAHFVDDMWRLRKMIIGFKNVSDYKGETICNCLLECLAEWGIKKVFCITVDKATANSLAMNMFKKEMMQQNGNDALVLKGEYLHLRCAAHILNLVLKEGLQDIDRSVAAVRNGIQYARSTPNRLKAFVFRVETGKVKRGSLPLDVKTLWNSTYLMLEQALKFRVAFEKLQAEDKPYNDYFLERVDGHKRFGPPMKDDLDEVSAFVQVLGIFYNSTLVLSASNSVASHKIYNEIVSITRNLTIYSTTGDDEELHKRSSAILTKLEKYWDVFGDKVEMNRLVIVASVFDPRKKMKFVEVCFDHLYGKGSVESSHLSDSINNILKNLYDEYTRASLLNTSGSSSQSQSSWSQAQDQFETDISQRTHHIGLPDMDSIFQDIVKEAGIRKSSNELEMYLKEDVESVNSGKYPILSMIAKDILAMQVSSVALEAAFSTSNRLLDSSRSCLTHYMIEVLMCTKQWLK</sequence>